<proteinExistence type="predicted"/>
<evidence type="ECO:0000313" key="1">
    <source>
        <dbReference type="EMBL" id="EQA70988.1"/>
    </source>
</evidence>
<protein>
    <submittedName>
        <fullName evidence="1">Uncharacterized protein</fullName>
    </submittedName>
</protein>
<evidence type="ECO:0000313" key="2">
    <source>
        <dbReference type="Proteomes" id="UP000015442"/>
    </source>
</evidence>
<dbReference type="EMBL" id="AKWY02000023">
    <property type="protein sequence ID" value="EQA70988.1"/>
    <property type="molecule type" value="Genomic_DNA"/>
</dbReference>
<gene>
    <name evidence="1" type="ORF">LEP1GSC059_3174</name>
</gene>
<sequence length="51" mass="5968">MNVEELSELADTIEMDIFDVGRMLYAKKWELEIRIQSSSLEEFLDLATAWS</sequence>
<accession>T0FCQ9</accession>
<name>T0FCQ9_9LEPT</name>
<dbReference type="Proteomes" id="UP000015442">
    <property type="component" value="Unassembled WGS sequence"/>
</dbReference>
<organism evidence="1 2">
    <name type="scientific">Leptospira noguchii serovar Panama str. CZ214</name>
    <dbReference type="NCBI Taxonomy" id="1001595"/>
    <lineage>
        <taxon>Bacteria</taxon>
        <taxon>Pseudomonadati</taxon>
        <taxon>Spirochaetota</taxon>
        <taxon>Spirochaetia</taxon>
        <taxon>Leptospirales</taxon>
        <taxon>Leptospiraceae</taxon>
        <taxon>Leptospira</taxon>
    </lineage>
</organism>
<dbReference type="AlphaFoldDB" id="T0FCQ9"/>
<reference evidence="1 2" key="1">
    <citation type="submission" date="2013-05" db="EMBL/GenBank/DDBJ databases">
        <authorList>
            <person name="Harkins D.M."/>
            <person name="Durkin A.S."/>
            <person name="Brinkac L.M."/>
            <person name="Haft D.H."/>
            <person name="Selengut J.D."/>
            <person name="Sanka R."/>
            <person name="DePew J."/>
            <person name="Purushe J."/>
            <person name="Hartskeerl R.A."/>
            <person name="Ahmed A."/>
            <person name="van der Linden H."/>
            <person name="Goris M.G.A."/>
            <person name="Vinetz J.M."/>
            <person name="Sutton G.G."/>
            <person name="Nierman W.C."/>
            <person name="Fouts D.E."/>
        </authorList>
    </citation>
    <scope>NUCLEOTIDE SEQUENCE [LARGE SCALE GENOMIC DNA]</scope>
    <source>
        <strain evidence="1 2">CZ214</strain>
    </source>
</reference>
<comment type="caution">
    <text evidence="1">The sequence shown here is derived from an EMBL/GenBank/DDBJ whole genome shotgun (WGS) entry which is preliminary data.</text>
</comment>